<evidence type="ECO:0000313" key="1">
    <source>
        <dbReference type="EMBL" id="KAG8227435.1"/>
    </source>
</evidence>
<reference evidence="1" key="2">
    <citation type="submission" date="2017-10" db="EMBL/GenBank/DDBJ databases">
        <title>Ladona fulva Genome sequencing and assembly.</title>
        <authorList>
            <person name="Murali S."/>
            <person name="Richards S."/>
            <person name="Bandaranaike D."/>
            <person name="Bellair M."/>
            <person name="Blankenburg K."/>
            <person name="Chao H."/>
            <person name="Dinh H."/>
            <person name="Doddapaneni H."/>
            <person name="Dugan-Rocha S."/>
            <person name="Elkadiri S."/>
            <person name="Gnanaolivu R."/>
            <person name="Hernandez B."/>
            <person name="Skinner E."/>
            <person name="Javaid M."/>
            <person name="Lee S."/>
            <person name="Li M."/>
            <person name="Ming W."/>
            <person name="Munidasa M."/>
            <person name="Muniz J."/>
            <person name="Nguyen L."/>
            <person name="Hughes D."/>
            <person name="Osuji N."/>
            <person name="Pu L.-L."/>
            <person name="Puazo M."/>
            <person name="Qu C."/>
            <person name="Quiroz J."/>
            <person name="Raj R."/>
            <person name="Weissenberger G."/>
            <person name="Xin Y."/>
            <person name="Zou X."/>
            <person name="Han Y."/>
            <person name="Worley K."/>
            <person name="Muzny D."/>
            <person name="Gibbs R."/>
        </authorList>
    </citation>
    <scope>NUCLEOTIDE SEQUENCE</scope>
    <source>
        <strain evidence="1">Sampled in the wild</strain>
    </source>
</reference>
<dbReference type="OrthoDB" id="1925699at2759"/>
<gene>
    <name evidence="1" type="ORF">J437_LFUL000444</name>
</gene>
<dbReference type="PANTHER" id="PTHR31649">
    <property type="entry name" value="AGAP009604-PA"/>
    <property type="match status" value="1"/>
</dbReference>
<comment type="caution">
    <text evidence="1">The sequence shown here is derived from an EMBL/GenBank/DDBJ whole genome shotgun (WGS) entry which is preliminary data.</text>
</comment>
<dbReference type="PANTHER" id="PTHR31649:SF1">
    <property type="entry name" value="FARNESOIC ACID O-METHYL TRANSFERASE DOMAIN-CONTAINING PROTEIN"/>
    <property type="match status" value="1"/>
</dbReference>
<protein>
    <submittedName>
        <fullName evidence="1">Uncharacterized protein</fullName>
    </submittedName>
</protein>
<name>A0A8K0NWU6_LADFU</name>
<dbReference type="AlphaFoldDB" id="A0A8K0NWU6"/>
<dbReference type="InterPro" id="IPR006616">
    <property type="entry name" value="DM9_repeat"/>
</dbReference>
<dbReference type="SMART" id="SM00696">
    <property type="entry name" value="DM9"/>
    <property type="match status" value="1"/>
</dbReference>
<reference evidence="1" key="1">
    <citation type="submission" date="2013-04" db="EMBL/GenBank/DDBJ databases">
        <authorList>
            <person name="Qu J."/>
            <person name="Murali S.C."/>
            <person name="Bandaranaike D."/>
            <person name="Bellair M."/>
            <person name="Blankenburg K."/>
            <person name="Chao H."/>
            <person name="Dinh H."/>
            <person name="Doddapaneni H."/>
            <person name="Downs B."/>
            <person name="Dugan-Rocha S."/>
            <person name="Elkadiri S."/>
            <person name="Gnanaolivu R.D."/>
            <person name="Hernandez B."/>
            <person name="Javaid M."/>
            <person name="Jayaseelan J.C."/>
            <person name="Lee S."/>
            <person name="Li M."/>
            <person name="Ming W."/>
            <person name="Munidasa M."/>
            <person name="Muniz J."/>
            <person name="Nguyen L."/>
            <person name="Ongeri F."/>
            <person name="Osuji N."/>
            <person name="Pu L.-L."/>
            <person name="Puazo M."/>
            <person name="Qu C."/>
            <person name="Quiroz J."/>
            <person name="Raj R."/>
            <person name="Weissenberger G."/>
            <person name="Xin Y."/>
            <person name="Zou X."/>
            <person name="Han Y."/>
            <person name="Richards S."/>
            <person name="Worley K."/>
            <person name="Muzny D."/>
            <person name="Gibbs R."/>
        </authorList>
    </citation>
    <scope>NUCLEOTIDE SEQUENCE</scope>
    <source>
        <strain evidence="1">Sampled in the wild</strain>
    </source>
</reference>
<dbReference type="Proteomes" id="UP000792457">
    <property type="component" value="Unassembled WGS sequence"/>
</dbReference>
<accession>A0A8K0NWU6</accession>
<keyword evidence="2" id="KW-1185">Reference proteome</keyword>
<organism evidence="1 2">
    <name type="scientific">Ladona fulva</name>
    <name type="common">Scarce chaser dragonfly</name>
    <name type="synonym">Libellula fulva</name>
    <dbReference type="NCBI Taxonomy" id="123851"/>
    <lineage>
        <taxon>Eukaryota</taxon>
        <taxon>Metazoa</taxon>
        <taxon>Ecdysozoa</taxon>
        <taxon>Arthropoda</taxon>
        <taxon>Hexapoda</taxon>
        <taxon>Insecta</taxon>
        <taxon>Pterygota</taxon>
        <taxon>Palaeoptera</taxon>
        <taxon>Odonata</taxon>
        <taxon>Epiprocta</taxon>
        <taxon>Anisoptera</taxon>
        <taxon>Libelluloidea</taxon>
        <taxon>Libellulidae</taxon>
        <taxon>Ladona</taxon>
    </lineage>
</organism>
<dbReference type="EMBL" id="KZ308322">
    <property type="protein sequence ID" value="KAG8227435.1"/>
    <property type="molecule type" value="Genomic_DNA"/>
</dbReference>
<evidence type="ECO:0000313" key="2">
    <source>
        <dbReference type="Proteomes" id="UP000792457"/>
    </source>
</evidence>
<proteinExistence type="predicted"/>
<dbReference type="Pfam" id="PF11901">
    <property type="entry name" value="DM9"/>
    <property type="match status" value="1"/>
</dbReference>
<sequence>MKFTVCFFPGFYFVGWRVCSDGEIPSDAFEAGKEDGNSLYVARAYHEGDLIPGKLNPKHGLCYISWGGMEYEKKEYWVRSRKI</sequence>